<feature type="compositionally biased region" description="Low complexity" evidence="10">
    <location>
        <begin position="264"/>
        <end position="275"/>
    </location>
</feature>
<keyword evidence="9" id="KW-0479">Metal-binding</keyword>
<dbReference type="InterPro" id="IPR048749">
    <property type="entry name" value="SLX1_C"/>
</dbReference>
<keyword evidence="2 8" id="KW-0255">Endonuclease</keyword>
<dbReference type="Gene3D" id="3.40.1440.10">
    <property type="entry name" value="GIY-YIG endonuclease"/>
    <property type="match status" value="1"/>
</dbReference>
<feature type="region of interest" description="Disordered" evidence="10">
    <location>
        <begin position="253"/>
        <end position="333"/>
    </location>
</feature>
<keyword evidence="1 8" id="KW-0540">Nuclease</keyword>
<comment type="subcellular location">
    <subcellularLocation>
        <location evidence="8">Nucleus</location>
    </subcellularLocation>
</comment>
<evidence type="ECO:0000256" key="1">
    <source>
        <dbReference type="ARBA" id="ARBA00022722"/>
    </source>
</evidence>
<dbReference type="PANTHER" id="PTHR20208">
    <property type="entry name" value="STRUCTURE-SPECIFIC ENDONUCLEASE SUBUNIT SLX1"/>
    <property type="match status" value="1"/>
</dbReference>
<feature type="domain" description="GIY-YIG" evidence="12">
    <location>
        <begin position="8"/>
        <end position="92"/>
    </location>
</feature>
<evidence type="ECO:0000256" key="10">
    <source>
        <dbReference type="SAM" id="MobiDB-lite"/>
    </source>
</evidence>
<dbReference type="Gene3D" id="3.30.40.10">
    <property type="entry name" value="Zinc/RING finger domain, C3HC4 (zinc finger)"/>
    <property type="match status" value="1"/>
</dbReference>
<dbReference type="Pfam" id="PF21202">
    <property type="entry name" value="SLX1_C"/>
    <property type="match status" value="1"/>
</dbReference>
<dbReference type="PANTHER" id="PTHR20208:SF10">
    <property type="entry name" value="STRUCTURE-SPECIFIC ENDONUCLEASE SUBUNIT SLX1"/>
    <property type="match status" value="1"/>
</dbReference>
<dbReference type="HAMAP" id="MF_03100">
    <property type="entry name" value="Endonuc_su_Slx1"/>
    <property type="match status" value="1"/>
</dbReference>
<dbReference type="InterPro" id="IPR027520">
    <property type="entry name" value="Slx1"/>
</dbReference>
<dbReference type="VEuPathDB" id="GiardiaDB:GMRT_13167"/>
<dbReference type="EC" id="3.1.-.-" evidence="8"/>
<evidence type="ECO:0000256" key="5">
    <source>
        <dbReference type="ARBA" id="ARBA00023172"/>
    </source>
</evidence>
<evidence type="ECO:0000313" key="13">
    <source>
        <dbReference type="EMBL" id="TNJ26687.1"/>
    </source>
</evidence>
<dbReference type="InterPro" id="IPR001841">
    <property type="entry name" value="Znf_RING"/>
</dbReference>
<keyword evidence="14" id="KW-1185">Reference proteome</keyword>
<organism evidence="13 14">
    <name type="scientific">Giardia muris</name>
    <dbReference type="NCBI Taxonomy" id="5742"/>
    <lineage>
        <taxon>Eukaryota</taxon>
        <taxon>Metamonada</taxon>
        <taxon>Diplomonadida</taxon>
        <taxon>Hexamitidae</taxon>
        <taxon>Giardiinae</taxon>
        <taxon>Giardia</taxon>
    </lineage>
</organism>
<keyword evidence="9" id="KW-0863">Zinc-finger</keyword>
<evidence type="ECO:0000256" key="8">
    <source>
        <dbReference type="HAMAP-Rule" id="MF_03100"/>
    </source>
</evidence>
<dbReference type="GO" id="GO:0017108">
    <property type="term" value="F:5'-flap endonuclease activity"/>
    <property type="evidence" value="ECO:0007669"/>
    <property type="project" value="InterPro"/>
</dbReference>
<sequence length="333" mass="36876">MLISGPKGLYACYCLVSTNPEYEKRGSCYIGFTNHPQTRLRQHNKEIAGGAKRTARRGPWRMVLFVGGFPTKIAALKFEFIWTYPTKSQYANKLCYPGTTRALAMPRTITSTLNVLLVLLTNPPYAQQPLYVVAFDHGLVEPLRQALIGTMPVYLMDDPSSVQVEPGWDVVPEEVYASTHTSLNTNCPLCRKEVHKVRLQCPTCQSFFCMSCLARKLSDPDHLLPNQGPCPLCGRSLTWQDLLRNCTKRLVEERQAGPNSPDAPLISSPSPTTSDDLSKSSDRPSSTEVISISDQTPTHPGLSFVSTPQVRLPPTSPSVIDITDQDLSPRALE</sequence>
<dbReference type="CDD" id="cd10455">
    <property type="entry name" value="GIY-YIG_SLX1"/>
    <property type="match status" value="1"/>
</dbReference>
<evidence type="ECO:0000259" key="12">
    <source>
        <dbReference type="PROSITE" id="PS50164"/>
    </source>
</evidence>
<evidence type="ECO:0000256" key="3">
    <source>
        <dbReference type="ARBA" id="ARBA00022763"/>
    </source>
</evidence>
<keyword evidence="9" id="KW-0862">Zinc</keyword>
<dbReference type="InterPro" id="IPR000305">
    <property type="entry name" value="GIY-YIG_endonuc"/>
</dbReference>
<evidence type="ECO:0000256" key="9">
    <source>
        <dbReference type="PROSITE-ProRule" id="PRU00175"/>
    </source>
</evidence>
<dbReference type="PROSITE" id="PS50164">
    <property type="entry name" value="GIY_YIG"/>
    <property type="match status" value="1"/>
</dbReference>
<keyword evidence="4 8" id="KW-0378">Hydrolase</keyword>
<proteinExistence type="inferred from homology"/>
<comment type="cofactor">
    <cofactor evidence="8">
        <name>a divalent metal cation</name>
        <dbReference type="ChEBI" id="CHEBI:60240"/>
    </cofactor>
</comment>
<dbReference type="Pfam" id="PF01541">
    <property type="entry name" value="GIY-YIG"/>
    <property type="match status" value="1"/>
</dbReference>
<dbReference type="InterPro" id="IPR013083">
    <property type="entry name" value="Znf_RING/FYVE/PHD"/>
</dbReference>
<gene>
    <name evidence="13" type="ORF">GMRT_13167</name>
</gene>
<evidence type="ECO:0000256" key="6">
    <source>
        <dbReference type="ARBA" id="ARBA00023204"/>
    </source>
</evidence>
<keyword evidence="6 8" id="KW-0234">DNA repair</keyword>
<dbReference type="EMBL" id="VDLU01000005">
    <property type="protein sequence ID" value="TNJ26687.1"/>
    <property type="molecule type" value="Genomic_DNA"/>
</dbReference>
<comment type="caution">
    <text evidence="13">The sequence shown here is derived from an EMBL/GenBank/DDBJ whole genome shotgun (WGS) entry which is preliminary data.</text>
</comment>
<evidence type="ECO:0000256" key="2">
    <source>
        <dbReference type="ARBA" id="ARBA00022759"/>
    </source>
</evidence>
<dbReference type="GO" id="GO:0033557">
    <property type="term" value="C:Slx1-Slx4 complex"/>
    <property type="evidence" value="ECO:0007669"/>
    <property type="project" value="UniProtKB-UniRule"/>
</dbReference>
<comment type="subunit">
    <text evidence="8">Forms a heterodimer with a member of the SLX4 family.</text>
</comment>
<dbReference type="OrthoDB" id="24645at2759"/>
<dbReference type="Proteomes" id="UP000315496">
    <property type="component" value="Chromosome 5"/>
</dbReference>
<keyword evidence="7 8" id="KW-0539">Nucleus</keyword>
<dbReference type="GO" id="GO:0000724">
    <property type="term" value="P:double-strand break repair via homologous recombination"/>
    <property type="evidence" value="ECO:0007669"/>
    <property type="project" value="TreeGrafter"/>
</dbReference>
<dbReference type="AlphaFoldDB" id="A0A4Z1T182"/>
<dbReference type="PROSITE" id="PS50089">
    <property type="entry name" value="ZF_RING_2"/>
    <property type="match status" value="1"/>
</dbReference>
<reference evidence="13 14" key="1">
    <citation type="submission" date="2019-05" db="EMBL/GenBank/DDBJ databases">
        <title>The compact genome of Giardia muris reveals important steps in the evolution of intestinal protozoan parasites.</title>
        <authorList>
            <person name="Xu F."/>
            <person name="Jimenez-Gonzalez A."/>
            <person name="Einarsson E."/>
            <person name="Astvaldsson A."/>
            <person name="Peirasmaki D."/>
            <person name="Eckmann L."/>
            <person name="Andersson J.O."/>
            <person name="Svard S.G."/>
            <person name="Jerlstrom-Hultqvist J."/>
        </authorList>
    </citation>
    <scope>NUCLEOTIDE SEQUENCE [LARGE SCALE GENOMIC DNA]</scope>
    <source>
        <strain evidence="13 14">Roberts-Thomson</strain>
    </source>
</reference>
<evidence type="ECO:0000259" key="11">
    <source>
        <dbReference type="PROSITE" id="PS50089"/>
    </source>
</evidence>
<keyword evidence="3 8" id="KW-0227">DNA damage</keyword>
<dbReference type="InterPro" id="IPR050381">
    <property type="entry name" value="SLX1_endonuclease"/>
</dbReference>
<feature type="domain" description="RING-type" evidence="11">
    <location>
        <begin position="187"/>
        <end position="233"/>
    </location>
</feature>
<dbReference type="InterPro" id="IPR035901">
    <property type="entry name" value="GIY-YIG_endonuc_sf"/>
</dbReference>
<comment type="caution">
    <text evidence="8">Lacks conserved residue(s) required for the propagation of feature annotation.</text>
</comment>
<comment type="similarity">
    <text evidence="8">Belongs to the SLX1 family.</text>
</comment>
<evidence type="ECO:0000256" key="4">
    <source>
        <dbReference type="ARBA" id="ARBA00022801"/>
    </source>
</evidence>
<evidence type="ECO:0000256" key="7">
    <source>
        <dbReference type="ARBA" id="ARBA00023242"/>
    </source>
</evidence>
<comment type="function">
    <text evidence="8">Catalytic subunit of a heterodimeric structure-specific endonuclease that resolves DNA secondary structures generated during DNA repair and recombination. Has endonuclease activity towards branched DNA substrates, introducing single-strand cuts in duplex DNA close to junctions with ss-DNA.</text>
</comment>
<dbReference type="GO" id="GO:0008821">
    <property type="term" value="F:crossover junction DNA endonuclease activity"/>
    <property type="evidence" value="ECO:0007669"/>
    <property type="project" value="TreeGrafter"/>
</dbReference>
<accession>A0A4Z1T182</accession>
<keyword evidence="5 8" id="KW-0233">DNA recombination</keyword>
<dbReference type="GO" id="GO:0008270">
    <property type="term" value="F:zinc ion binding"/>
    <property type="evidence" value="ECO:0007669"/>
    <property type="project" value="UniProtKB-KW"/>
</dbReference>
<name>A0A4Z1T182_GIAMU</name>
<evidence type="ECO:0000313" key="14">
    <source>
        <dbReference type="Proteomes" id="UP000315496"/>
    </source>
</evidence>
<protein>
    <recommendedName>
        <fullName evidence="8">Structure-specific endonuclease subunit SLX1 homolog</fullName>
        <ecNumber evidence="8">3.1.-.-</ecNumber>
    </recommendedName>
</protein>
<feature type="compositionally biased region" description="Polar residues" evidence="10">
    <location>
        <begin position="283"/>
        <end position="309"/>
    </location>
</feature>